<sequence>MANARASESSRESAALNDFRTNIWGVFQDLYEDKWDQVRWDTAVARFQSKYPPAVLEKVWQRAKLPPWNALEEQLKKGPPPFLRPGWKSPLIGKTVDLSWIDNGSFECVKPGKDGWKEKKILILEFWASWCRPCLAESKHLSELAITQPDVKLITFNHEGIFSNASANVAAVKQFVKDRDDMIYPIYIDVNRIAIELIFEPGQNLSIPLAFIITTRDQVVQWVGNPEELSSPLQRILRSV</sequence>
<dbReference type="InterPro" id="IPR050553">
    <property type="entry name" value="Thioredoxin_ResA/DsbE_sf"/>
</dbReference>
<dbReference type="PROSITE" id="PS51352">
    <property type="entry name" value="THIOREDOXIN_2"/>
    <property type="match status" value="1"/>
</dbReference>
<dbReference type="OrthoDB" id="2121326at2759"/>
<dbReference type="InterPro" id="IPR013766">
    <property type="entry name" value="Thioredoxin_domain"/>
</dbReference>
<dbReference type="InterPro" id="IPR036249">
    <property type="entry name" value="Thioredoxin-like_sf"/>
</dbReference>
<evidence type="ECO:0000313" key="3">
    <source>
        <dbReference type="Proteomes" id="UP000250043"/>
    </source>
</evidence>
<dbReference type="PANTHER" id="PTHR42852:SF13">
    <property type="entry name" value="PROTEIN DIPZ"/>
    <property type="match status" value="1"/>
</dbReference>
<reference evidence="2 3" key="1">
    <citation type="submission" date="2016-07" db="EMBL/GenBank/DDBJ databases">
        <title>Draft genome of the white-rot fungus Obba rivulosa 3A-2.</title>
        <authorList>
            <consortium name="DOE Joint Genome Institute"/>
            <person name="Miettinen O."/>
            <person name="Riley R."/>
            <person name="Acob R."/>
            <person name="Barry K."/>
            <person name="Cullen D."/>
            <person name="De Vries R."/>
            <person name="Hainaut M."/>
            <person name="Hatakka A."/>
            <person name="Henrissat B."/>
            <person name="Hilden K."/>
            <person name="Kuo R."/>
            <person name="Labutti K."/>
            <person name="Lipzen A."/>
            <person name="Makela M.R."/>
            <person name="Sandor L."/>
            <person name="Spatafora J.W."/>
            <person name="Grigoriev I.V."/>
            <person name="Hibbett D.S."/>
        </authorList>
    </citation>
    <scope>NUCLEOTIDE SEQUENCE [LARGE SCALE GENOMIC DNA]</scope>
    <source>
        <strain evidence="2 3">3A-2</strain>
    </source>
</reference>
<dbReference type="Proteomes" id="UP000250043">
    <property type="component" value="Unassembled WGS sequence"/>
</dbReference>
<keyword evidence="3" id="KW-1185">Reference proteome</keyword>
<accession>A0A8E2J7Q7</accession>
<organism evidence="2 3">
    <name type="scientific">Obba rivulosa</name>
    <dbReference type="NCBI Taxonomy" id="1052685"/>
    <lineage>
        <taxon>Eukaryota</taxon>
        <taxon>Fungi</taxon>
        <taxon>Dikarya</taxon>
        <taxon>Basidiomycota</taxon>
        <taxon>Agaricomycotina</taxon>
        <taxon>Agaricomycetes</taxon>
        <taxon>Polyporales</taxon>
        <taxon>Gelatoporiaceae</taxon>
        <taxon>Obba</taxon>
    </lineage>
</organism>
<dbReference type="EMBL" id="KV722336">
    <property type="protein sequence ID" value="OCH95437.1"/>
    <property type="molecule type" value="Genomic_DNA"/>
</dbReference>
<dbReference type="Gene3D" id="3.40.30.10">
    <property type="entry name" value="Glutaredoxin"/>
    <property type="match status" value="1"/>
</dbReference>
<dbReference type="AlphaFoldDB" id="A0A8E2J7Q7"/>
<dbReference type="PANTHER" id="PTHR42852">
    <property type="entry name" value="THIOL:DISULFIDE INTERCHANGE PROTEIN DSBE"/>
    <property type="match status" value="1"/>
</dbReference>
<gene>
    <name evidence="2" type="ORF">OBBRIDRAFT_788327</name>
</gene>
<protein>
    <recommendedName>
        <fullName evidence="1">Thioredoxin domain-containing protein</fullName>
    </recommendedName>
</protein>
<feature type="domain" description="Thioredoxin" evidence="1">
    <location>
        <begin position="83"/>
        <end position="240"/>
    </location>
</feature>
<proteinExistence type="predicted"/>
<evidence type="ECO:0000313" key="2">
    <source>
        <dbReference type="EMBL" id="OCH95437.1"/>
    </source>
</evidence>
<name>A0A8E2J7Q7_9APHY</name>
<dbReference type="SUPFAM" id="SSF52833">
    <property type="entry name" value="Thioredoxin-like"/>
    <property type="match status" value="1"/>
</dbReference>
<evidence type="ECO:0000259" key="1">
    <source>
        <dbReference type="PROSITE" id="PS51352"/>
    </source>
</evidence>